<evidence type="ECO:0000256" key="1">
    <source>
        <dbReference type="ARBA" id="ARBA00004202"/>
    </source>
</evidence>
<evidence type="ECO:0000313" key="10">
    <source>
        <dbReference type="Proteomes" id="UP001500653"/>
    </source>
</evidence>
<dbReference type="InterPro" id="IPR003593">
    <property type="entry name" value="AAA+_ATPase"/>
</dbReference>
<dbReference type="InterPro" id="IPR003439">
    <property type="entry name" value="ABC_transporter-like_ATP-bd"/>
</dbReference>
<dbReference type="RefSeq" id="WP_253863335.1">
    <property type="nucleotide sequence ID" value="NZ_BAAALN010000005.1"/>
</dbReference>
<keyword evidence="6" id="KW-0046">Antibiotic resistance</keyword>
<dbReference type="InterPro" id="IPR017871">
    <property type="entry name" value="ABC_transporter-like_CS"/>
</dbReference>
<dbReference type="GO" id="GO:0005524">
    <property type="term" value="F:ATP binding"/>
    <property type="evidence" value="ECO:0007669"/>
    <property type="project" value="UniProtKB-KW"/>
</dbReference>
<dbReference type="EMBL" id="BAAALN010000005">
    <property type="protein sequence ID" value="GAA1235593.1"/>
    <property type="molecule type" value="Genomic_DNA"/>
</dbReference>
<dbReference type="Pfam" id="PF13732">
    <property type="entry name" value="DrrA1-3_C"/>
    <property type="match status" value="1"/>
</dbReference>
<dbReference type="Pfam" id="PF00005">
    <property type="entry name" value="ABC_tran"/>
    <property type="match status" value="1"/>
</dbReference>
<organism evidence="9 10">
    <name type="scientific">Prauserella halophila</name>
    <dbReference type="NCBI Taxonomy" id="185641"/>
    <lineage>
        <taxon>Bacteria</taxon>
        <taxon>Bacillati</taxon>
        <taxon>Actinomycetota</taxon>
        <taxon>Actinomycetes</taxon>
        <taxon>Pseudonocardiales</taxon>
        <taxon>Pseudonocardiaceae</taxon>
        <taxon>Prauserella</taxon>
    </lineage>
</organism>
<dbReference type="PROSITE" id="PS00211">
    <property type="entry name" value="ABC_TRANSPORTER_1"/>
    <property type="match status" value="1"/>
</dbReference>
<keyword evidence="5 9" id="KW-0067">ATP-binding</keyword>
<keyword evidence="10" id="KW-1185">Reference proteome</keyword>
<protein>
    <submittedName>
        <fullName evidence="9">ATP-binding cassette domain-containing protein</fullName>
    </submittedName>
</protein>
<sequence>MIKARGLQRRFTSRGRTVDAVKGVDIDVAEGELVGFLGPNGAGKTTTLRMLTTLLTPTAGEAQVAGCDLRADPVGVRGRIGYVAQGGGTGPECKVSEEIELQGRLYGLSKADAIARGKELTEQLDLSGLDQRLTKTLSGGQRRRLDIALGLIHSPKLVFFDEPTTGLDPQSRANLWEHIRTLRSEQGVTMFLTTHYLEEADALCDRILVIDGGEIVAEGTPDALKARVSGDGVVLGVDDDVTDRAAAIVGRVDGAHDLTTLPGEVRFRVPRGDTALPALLRAFDAEGLTMQSVQVQRPTLDDVFLTLTGRSLRDSESTDGATGPDGDTRSDDTTDSGHGNDDGHGGHNDDEKDDDEKDEVPTHVA</sequence>
<evidence type="ECO:0000256" key="3">
    <source>
        <dbReference type="ARBA" id="ARBA00022448"/>
    </source>
</evidence>
<evidence type="ECO:0000256" key="5">
    <source>
        <dbReference type="ARBA" id="ARBA00022840"/>
    </source>
</evidence>
<comment type="similarity">
    <text evidence="2">Belongs to the ABC transporter superfamily.</text>
</comment>
<dbReference type="InterPro" id="IPR050763">
    <property type="entry name" value="ABC_transporter_ATP-binding"/>
</dbReference>
<evidence type="ECO:0000313" key="9">
    <source>
        <dbReference type="EMBL" id="GAA1235593.1"/>
    </source>
</evidence>
<comment type="subcellular location">
    <subcellularLocation>
        <location evidence="1">Cell membrane</location>
        <topology evidence="1">Peripheral membrane protein</topology>
    </subcellularLocation>
</comment>
<dbReference type="Gene3D" id="3.40.50.300">
    <property type="entry name" value="P-loop containing nucleotide triphosphate hydrolases"/>
    <property type="match status" value="1"/>
</dbReference>
<dbReference type="PANTHER" id="PTHR42711">
    <property type="entry name" value="ABC TRANSPORTER ATP-BINDING PROTEIN"/>
    <property type="match status" value="1"/>
</dbReference>
<gene>
    <name evidence="9" type="ORF">GCM10009676_19420</name>
</gene>
<dbReference type="InterPro" id="IPR027417">
    <property type="entry name" value="P-loop_NTPase"/>
</dbReference>
<keyword evidence="3" id="KW-0813">Transport</keyword>
<evidence type="ECO:0000256" key="2">
    <source>
        <dbReference type="ARBA" id="ARBA00005417"/>
    </source>
</evidence>
<dbReference type="InterPro" id="IPR025302">
    <property type="entry name" value="DrrA1/2-like_C"/>
</dbReference>
<dbReference type="PANTHER" id="PTHR42711:SF5">
    <property type="entry name" value="ABC TRANSPORTER ATP-BINDING PROTEIN NATA"/>
    <property type="match status" value="1"/>
</dbReference>
<evidence type="ECO:0000256" key="7">
    <source>
        <dbReference type="SAM" id="MobiDB-lite"/>
    </source>
</evidence>
<dbReference type="SMART" id="SM00382">
    <property type="entry name" value="AAA"/>
    <property type="match status" value="1"/>
</dbReference>
<evidence type="ECO:0000256" key="6">
    <source>
        <dbReference type="ARBA" id="ARBA00023251"/>
    </source>
</evidence>
<feature type="region of interest" description="Disordered" evidence="7">
    <location>
        <begin position="311"/>
        <end position="365"/>
    </location>
</feature>
<accession>A0ABN1W4V3</accession>
<proteinExistence type="inferred from homology"/>
<evidence type="ECO:0000259" key="8">
    <source>
        <dbReference type="PROSITE" id="PS50893"/>
    </source>
</evidence>
<dbReference type="PROSITE" id="PS50893">
    <property type="entry name" value="ABC_TRANSPORTER_2"/>
    <property type="match status" value="1"/>
</dbReference>
<name>A0ABN1W4V3_9PSEU</name>
<dbReference type="SUPFAM" id="SSF52540">
    <property type="entry name" value="P-loop containing nucleoside triphosphate hydrolases"/>
    <property type="match status" value="1"/>
</dbReference>
<dbReference type="Proteomes" id="UP001500653">
    <property type="component" value="Unassembled WGS sequence"/>
</dbReference>
<feature type="compositionally biased region" description="Basic and acidic residues" evidence="7">
    <location>
        <begin position="338"/>
        <end position="350"/>
    </location>
</feature>
<keyword evidence="4" id="KW-0547">Nucleotide-binding</keyword>
<comment type="caution">
    <text evidence="9">The sequence shown here is derived from an EMBL/GenBank/DDBJ whole genome shotgun (WGS) entry which is preliminary data.</text>
</comment>
<evidence type="ECO:0000256" key="4">
    <source>
        <dbReference type="ARBA" id="ARBA00022741"/>
    </source>
</evidence>
<feature type="domain" description="ABC transporter" evidence="8">
    <location>
        <begin position="2"/>
        <end position="237"/>
    </location>
</feature>
<reference evidence="9 10" key="1">
    <citation type="journal article" date="2019" name="Int. J. Syst. Evol. Microbiol.">
        <title>The Global Catalogue of Microorganisms (GCM) 10K type strain sequencing project: providing services to taxonomists for standard genome sequencing and annotation.</title>
        <authorList>
            <consortium name="The Broad Institute Genomics Platform"/>
            <consortium name="The Broad Institute Genome Sequencing Center for Infectious Disease"/>
            <person name="Wu L."/>
            <person name="Ma J."/>
        </authorList>
    </citation>
    <scope>NUCLEOTIDE SEQUENCE [LARGE SCALE GENOMIC DNA]</scope>
    <source>
        <strain evidence="9 10">JCM 13023</strain>
    </source>
</reference>